<evidence type="ECO:0000256" key="1">
    <source>
        <dbReference type="ARBA" id="ARBA00022729"/>
    </source>
</evidence>
<name>A0AAP0NZY8_9MAGN</name>
<dbReference type="InterPro" id="IPR032675">
    <property type="entry name" value="LRR_dom_sf"/>
</dbReference>
<accession>A0AAP0NZY8</accession>
<dbReference type="Gene3D" id="3.80.10.10">
    <property type="entry name" value="Ribonuclease Inhibitor"/>
    <property type="match status" value="1"/>
</dbReference>
<evidence type="ECO:0000313" key="2">
    <source>
        <dbReference type="EMBL" id="KAK9126157.1"/>
    </source>
</evidence>
<dbReference type="PANTHER" id="PTHR47988">
    <property type="entry name" value="SOMATIC EMBRYOGENESIS RECEPTOR KINASE 1"/>
    <property type="match status" value="1"/>
</dbReference>
<dbReference type="SUPFAM" id="SSF52058">
    <property type="entry name" value="L domain-like"/>
    <property type="match status" value="1"/>
</dbReference>
<reference evidence="2 3" key="1">
    <citation type="submission" date="2024-01" db="EMBL/GenBank/DDBJ databases">
        <title>Genome assemblies of Stephania.</title>
        <authorList>
            <person name="Yang L."/>
        </authorList>
    </citation>
    <scope>NUCLEOTIDE SEQUENCE [LARGE SCALE GENOMIC DNA]</scope>
    <source>
        <strain evidence="2">JXDWG</strain>
        <tissue evidence="2">Leaf</tissue>
    </source>
</reference>
<dbReference type="AlphaFoldDB" id="A0AAP0NZY8"/>
<gene>
    <name evidence="2" type="ORF">Scep_015003</name>
</gene>
<comment type="caution">
    <text evidence="2">The sequence shown here is derived from an EMBL/GenBank/DDBJ whole genome shotgun (WGS) entry which is preliminary data.</text>
</comment>
<dbReference type="InterPro" id="IPR001611">
    <property type="entry name" value="Leu-rich_rpt"/>
</dbReference>
<organism evidence="2 3">
    <name type="scientific">Stephania cephalantha</name>
    <dbReference type="NCBI Taxonomy" id="152367"/>
    <lineage>
        <taxon>Eukaryota</taxon>
        <taxon>Viridiplantae</taxon>
        <taxon>Streptophyta</taxon>
        <taxon>Embryophyta</taxon>
        <taxon>Tracheophyta</taxon>
        <taxon>Spermatophyta</taxon>
        <taxon>Magnoliopsida</taxon>
        <taxon>Ranunculales</taxon>
        <taxon>Menispermaceae</taxon>
        <taxon>Menispermoideae</taxon>
        <taxon>Cissampelideae</taxon>
        <taxon>Stephania</taxon>
    </lineage>
</organism>
<sequence length="172" mass="19818">MRIFEDKSRSWWEVWEAIKLRVELWLRAKGVAKKWGWMSLQSSWHSVLRPGKIPRELGTLSKVVTLTFFNNNLTGGIPPSLGNLFTLEKMNVAFNNLEGNILIALGDVPQLGRFTKGEMLENWLRVGTLDQLRERELMSWAFGPTRHSGDRRTWGAVKRVGWRWGAVGEVKK</sequence>
<dbReference type="Proteomes" id="UP001419268">
    <property type="component" value="Unassembled WGS sequence"/>
</dbReference>
<evidence type="ECO:0000313" key="3">
    <source>
        <dbReference type="Proteomes" id="UP001419268"/>
    </source>
</evidence>
<proteinExistence type="predicted"/>
<dbReference type="EMBL" id="JBBNAG010000006">
    <property type="protein sequence ID" value="KAK9126157.1"/>
    <property type="molecule type" value="Genomic_DNA"/>
</dbReference>
<keyword evidence="1" id="KW-0732">Signal</keyword>
<keyword evidence="3" id="KW-1185">Reference proteome</keyword>
<dbReference type="Pfam" id="PF00560">
    <property type="entry name" value="LRR_1"/>
    <property type="match status" value="1"/>
</dbReference>
<protein>
    <submittedName>
        <fullName evidence="2">Uncharacterized protein</fullName>
    </submittedName>
</protein>